<evidence type="ECO:0000256" key="3">
    <source>
        <dbReference type="ARBA" id="ARBA00022793"/>
    </source>
</evidence>
<dbReference type="GeneID" id="41331504"/>
<dbReference type="EMBL" id="CP042905">
    <property type="protein sequence ID" value="QEE17695.1"/>
    <property type="molecule type" value="Genomic_DNA"/>
</dbReference>
<sequence length="232" mass="26394">MKFSKDVYIFVLPLLILDIAWHIYSLPTIYNQWLYFFVITFPTSVGLILLASLFRDPDRIPDSNYIEGKTILSPADGELCGLEEEDGNTAIYVEMHYYNVHVSRAHLPGKVTKITRGKGKHHLVYFINKNLHPDTNAIRKNARVIIDLEDNEGNPFKVFLICGAFFRRAQPYVKVGDKITEGQRIGVIAFGSTVKITLPGKNYRMIAKFGDKLKGGKTILCERSNEPIIMEK</sequence>
<evidence type="ECO:0000313" key="13">
    <source>
        <dbReference type="Proteomes" id="UP000321408"/>
    </source>
</evidence>
<keyword evidence="2" id="KW-0444">Lipid biosynthesis</keyword>
<dbReference type="PANTHER" id="PTHR35809">
    <property type="entry name" value="ARCHAETIDYLSERINE DECARBOXYLASE PROENZYME-RELATED"/>
    <property type="match status" value="1"/>
</dbReference>
<dbReference type="RefSeq" id="WP_147664583.1">
    <property type="nucleotide sequence ID" value="NZ_CP042905.2"/>
</dbReference>
<evidence type="ECO:0000256" key="8">
    <source>
        <dbReference type="ARBA" id="ARBA00023239"/>
    </source>
</evidence>
<dbReference type="InterPro" id="IPR033175">
    <property type="entry name" value="PSD-A"/>
</dbReference>
<name>A0A5B9DF67_9ARCH</name>
<evidence type="ECO:0000256" key="6">
    <source>
        <dbReference type="ARBA" id="ARBA00023145"/>
    </source>
</evidence>
<evidence type="ECO:0000256" key="9">
    <source>
        <dbReference type="ARBA" id="ARBA00023264"/>
    </source>
</evidence>
<evidence type="ECO:0000256" key="11">
    <source>
        <dbReference type="SAM" id="Phobius"/>
    </source>
</evidence>
<keyword evidence="6" id="KW-0865">Zymogen</keyword>
<evidence type="ECO:0000256" key="5">
    <source>
        <dbReference type="ARBA" id="ARBA00023136"/>
    </source>
</evidence>
<dbReference type="Pfam" id="PF02666">
    <property type="entry name" value="PS_Dcarbxylase"/>
    <property type="match status" value="1"/>
</dbReference>
<reference evidence="12 13" key="2">
    <citation type="journal article" date="2024" name="Int. J. Syst. Evol. Microbiol.">
        <title>Promethearchaeum syntrophicum gen. nov., sp. nov., an anaerobic, obligately syntrophic archaeon, the first isolate of the lineage 'Asgard' archaea, and proposal of the new archaeal phylum Promethearchaeota phyl. nov. and kingdom Promethearchaeati regn. nov.</title>
        <authorList>
            <person name="Imachi H."/>
            <person name="Nobu M.K."/>
            <person name="Kato S."/>
            <person name="Takaki Y."/>
            <person name="Miyazaki M."/>
            <person name="Miyata M."/>
            <person name="Ogawara M."/>
            <person name="Saito Y."/>
            <person name="Sakai S."/>
            <person name="Tahara Y.O."/>
            <person name="Takano Y."/>
            <person name="Tasumi E."/>
            <person name="Uematsu K."/>
            <person name="Yoshimura T."/>
            <person name="Itoh T."/>
            <person name="Ohkuma M."/>
            <person name="Takai K."/>
        </authorList>
    </citation>
    <scope>NUCLEOTIDE SEQUENCE [LARGE SCALE GENOMIC DNA]</scope>
    <source>
        <strain evidence="12 13">MK-D1</strain>
    </source>
</reference>
<keyword evidence="5 11" id="KW-0472">Membrane</keyword>
<keyword evidence="9" id="KW-1208">Phospholipid metabolism</keyword>
<organism evidence="12 13">
    <name type="scientific">Promethearchaeum syntrophicum</name>
    <dbReference type="NCBI Taxonomy" id="2594042"/>
    <lineage>
        <taxon>Archaea</taxon>
        <taxon>Promethearchaeati</taxon>
        <taxon>Promethearchaeota</taxon>
        <taxon>Promethearchaeia</taxon>
        <taxon>Promethearchaeales</taxon>
        <taxon>Promethearchaeaceae</taxon>
        <taxon>Promethearchaeum</taxon>
    </lineage>
</organism>
<dbReference type="GO" id="GO:0008654">
    <property type="term" value="P:phospholipid biosynthetic process"/>
    <property type="evidence" value="ECO:0007669"/>
    <property type="project" value="UniProtKB-KW"/>
</dbReference>
<feature type="transmembrane region" description="Helical" evidence="11">
    <location>
        <begin position="7"/>
        <end position="27"/>
    </location>
</feature>
<keyword evidence="11" id="KW-1133">Transmembrane helix</keyword>
<feature type="transmembrane region" description="Helical" evidence="11">
    <location>
        <begin position="33"/>
        <end position="54"/>
    </location>
</feature>
<accession>A0A5B9DF67</accession>
<dbReference type="Proteomes" id="UP000321408">
    <property type="component" value="Chromosome"/>
</dbReference>
<keyword evidence="7" id="KW-0594">Phospholipid biosynthesis</keyword>
<dbReference type="OrthoDB" id="50255at2157"/>
<evidence type="ECO:0000256" key="7">
    <source>
        <dbReference type="ARBA" id="ARBA00023209"/>
    </source>
</evidence>
<evidence type="ECO:0000313" key="12">
    <source>
        <dbReference type="EMBL" id="QEE17695.1"/>
    </source>
</evidence>
<reference evidence="12 13" key="1">
    <citation type="journal article" date="2020" name="Nature">
        <title>Isolation of an archaeon at the prokaryote-eukaryote interface.</title>
        <authorList>
            <person name="Imachi H."/>
            <person name="Nobu M.K."/>
            <person name="Nakahara N."/>
            <person name="Morono Y."/>
            <person name="Ogawara M."/>
            <person name="Takaki Y."/>
            <person name="Takano Y."/>
            <person name="Uematsu K."/>
            <person name="Ikuta T."/>
            <person name="Ito M."/>
            <person name="Matsui Y."/>
            <person name="Miyazaki M."/>
            <person name="Murata K."/>
            <person name="Saito Y."/>
            <person name="Sakai S."/>
            <person name="Song C."/>
            <person name="Tasumi E."/>
            <person name="Yamanaka Y."/>
            <person name="Yamaguchi T."/>
            <person name="Kamagata Y."/>
            <person name="Tamaki H."/>
            <person name="Takai K."/>
        </authorList>
    </citation>
    <scope>NUCLEOTIDE SEQUENCE [LARGE SCALE GENOMIC DNA]</scope>
    <source>
        <strain evidence="12 13">MK-D1</strain>
    </source>
</reference>
<keyword evidence="13" id="KW-1185">Reference proteome</keyword>
<keyword evidence="1" id="KW-1003">Cell membrane</keyword>
<dbReference type="KEGG" id="psyt:DSAG12_03533"/>
<gene>
    <name evidence="12" type="ORF">DSAG12_03533</name>
</gene>
<dbReference type="InterPro" id="IPR003817">
    <property type="entry name" value="PS_Dcarbxylase"/>
</dbReference>
<keyword evidence="8" id="KW-0456">Lyase</keyword>
<evidence type="ECO:0000256" key="1">
    <source>
        <dbReference type="ARBA" id="ARBA00022475"/>
    </source>
</evidence>
<evidence type="ECO:0000256" key="10">
    <source>
        <dbReference type="ARBA" id="ARBA00023317"/>
    </source>
</evidence>
<evidence type="ECO:0000256" key="2">
    <source>
        <dbReference type="ARBA" id="ARBA00022516"/>
    </source>
</evidence>
<dbReference type="AlphaFoldDB" id="A0A5B9DF67"/>
<evidence type="ECO:0000256" key="4">
    <source>
        <dbReference type="ARBA" id="ARBA00023098"/>
    </source>
</evidence>
<dbReference type="GO" id="GO:0004609">
    <property type="term" value="F:phosphatidylserine decarboxylase activity"/>
    <property type="evidence" value="ECO:0007669"/>
    <property type="project" value="InterPro"/>
</dbReference>
<keyword evidence="4" id="KW-0443">Lipid metabolism</keyword>
<keyword evidence="10" id="KW-0670">Pyruvate</keyword>
<proteinExistence type="predicted"/>
<protein>
    <submittedName>
        <fullName evidence="12">Phosphatidylserine decarboxylase</fullName>
    </submittedName>
</protein>
<keyword evidence="3" id="KW-0210">Decarboxylase</keyword>
<dbReference type="PANTHER" id="PTHR35809:SF1">
    <property type="entry name" value="ARCHAETIDYLSERINE DECARBOXYLASE PROENZYME-RELATED"/>
    <property type="match status" value="1"/>
</dbReference>
<keyword evidence="11" id="KW-0812">Transmembrane</keyword>